<gene>
    <name evidence="2" type="ORF">KIK155_LOCUS11645</name>
    <name evidence="3" type="ORF">TOA249_LOCUS11974</name>
</gene>
<evidence type="ECO:0000313" key="2">
    <source>
        <dbReference type="EMBL" id="CAF3441052.1"/>
    </source>
</evidence>
<dbReference type="EMBL" id="CAJOBS010000663">
    <property type="protein sequence ID" value="CAF4621360.1"/>
    <property type="molecule type" value="Genomic_DNA"/>
</dbReference>
<proteinExistence type="predicted"/>
<name>A0A821DIB3_9BILA</name>
<evidence type="ECO:0000313" key="4">
    <source>
        <dbReference type="Proteomes" id="UP000663838"/>
    </source>
</evidence>
<dbReference type="Proteomes" id="UP000663865">
    <property type="component" value="Unassembled WGS sequence"/>
</dbReference>
<accession>A0A821DIB3</accession>
<dbReference type="AlphaFoldDB" id="A0A821DIB3"/>
<evidence type="ECO:0000256" key="1">
    <source>
        <dbReference type="SAM" id="MobiDB-lite"/>
    </source>
</evidence>
<feature type="region of interest" description="Disordered" evidence="1">
    <location>
        <begin position="1"/>
        <end position="35"/>
    </location>
</feature>
<protein>
    <submittedName>
        <fullName evidence="3">Uncharacterized protein</fullName>
    </submittedName>
</protein>
<reference evidence="3" key="1">
    <citation type="submission" date="2021-02" db="EMBL/GenBank/DDBJ databases">
        <authorList>
            <person name="Nowell W R."/>
        </authorList>
    </citation>
    <scope>NUCLEOTIDE SEQUENCE</scope>
</reference>
<dbReference type="EMBL" id="CAJNYV010001856">
    <property type="protein sequence ID" value="CAF3441052.1"/>
    <property type="molecule type" value="Genomic_DNA"/>
</dbReference>
<evidence type="ECO:0000313" key="3">
    <source>
        <dbReference type="EMBL" id="CAF4621360.1"/>
    </source>
</evidence>
<comment type="caution">
    <text evidence="3">The sequence shown here is derived from an EMBL/GenBank/DDBJ whole genome shotgun (WGS) entry which is preliminary data.</text>
</comment>
<dbReference type="Proteomes" id="UP000663838">
    <property type="component" value="Unassembled WGS sequence"/>
</dbReference>
<organism evidence="3 4">
    <name type="scientific">Rotaria socialis</name>
    <dbReference type="NCBI Taxonomy" id="392032"/>
    <lineage>
        <taxon>Eukaryota</taxon>
        <taxon>Metazoa</taxon>
        <taxon>Spiralia</taxon>
        <taxon>Gnathifera</taxon>
        <taxon>Rotifera</taxon>
        <taxon>Eurotatoria</taxon>
        <taxon>Bdelloidea</taxon>
        <taxon>Philodinida</taxon>
        <taxon>Philodinidae</taxon>
        <taxon>Rotaria</taxon>
    </lineage>
</organism>
<sequence>MEPNGMGNPDTPNPHQQAHRQSDLMDKNQSPGGRELGMHQFQFESIQFLELVGIGWNWNYSGIGLELVGIGWNWNYSGIGLELVGIGWNWNYSGICLELEEIGLKPV</sequence>